<evidence type="ECO:0000313" key="2">
    <source>
        <dbReference type="Proteomes" id="UP000805649"/>
    </source>
</evidence>
<reference evidence="1 2" key="1">
    <citation type="journal article" date="2020" name="Phytopathology">
        <title>Genome Sequence Resources of Colletotrichum truncatum, C. plurivorum, C. musicola, and C. sojae: Four Species Pathogenic to Soybean (Glycine max).</title>
        <authorList>
            <person name="Rogerio F."/>
            <person name="Boufleur T.R."/>
            <person name="Ciampi-Guillardi M."/>
            <person name="Sukno S.A."/>
            <person name="Thon M.R."/>
            <person name="Massola Junior N.S."/>
            <person name="Baroncelli R."/>
        </authorList>
    </citation>
    <scope>NUCLEOTIDE SEQUENCE [LARGE SCALE GENOMIC DNA]</scope>
    <source>
        <strain evidence="1 2">CMES1059</strain>
    </source>
</reference>
<gene>
    <name evidence="1" type="ORF">CTRU02_205621</name>
</gene>
<dbReference type="EMBL" id="VUJX02000003">
    <property type="protein sequence ID" value="KAL0939011.1"/>
    <property type="molecule type" value="Genomic_DNA"/>
</dbReference>
<accession>A0ACC3Z4H7</accession>
<protein>
    <submittedName>
        <fullName evidence="1">Uncharacterized protein</fullName>
    </submittedName>
</protein>
<evidence type="ECO:0000313" key="1">
    <source>
        <dbReference type="EMBL" id="KAL0939011.1"/>
    </source>
</evidence>
<comment type="caution">
    <text evidence="1">The sequence shown here is derived from an EMBL/GenBank/DDBJ whole genome shotgun (WGS) entry which is preliminary data.</text>
</comment>
<name>A0ACC3Z4H7_COLTU</name>
<dbReference type="Proteomes" id="UP000805649">
    <property type="component" value="Unassembled WGS sequence"/>
</dbReference>
<proteinExistence type="predicted"/>
<keyword evidence="2" id="KW-1185">Reference proteome</keyword>
<organism evidence="1 2">
    <name type="scientific">Colletotrichum truncatum</name>
    <name type="common">Anthracnose fungus</name>
    <name type="synonym">Colletotrichum capsici</name>
    <dbReference type="NCBI Taxonomy" id="5467"/>
    <lineage>
        <taxon>Eukaryota</taxon>
        <taxon>Fungi</taxon>
        <taxon>Dikarya</taxon>
        <taxon>Ascomycota</taxon>
        <taxon>Pezizomycotina</taxon>
        <taxon>Sordariomycetes</taxon>
        <taxon>Hypocreomycetidae</taxon>
        <taxon>Glomerellales</taxon>
        <taxon>Glomerellaceae</taxon>
        <taxon>Colletotrichum</taxon>
        <taxon>Colletotrichum truncatum species complex</taxon>
    </lineage>
</organism>
<sequence length="186" mass="21108">MTPRDSMTVWLPKELYSSVQPFADLRYIWCPMPFDDSLPVEQTSFIQMGGDHESTDVQQPAVETRSKAYDRNRDSGIDLTMPSPPPSIDTLAEPTDTSCSEAESEKEFPLRRISQNLSQGRRKARKPHLQRPGYSKSEDNEKRPARESRSFAVHLGLNIDIEVTLTARVHGDLELSMPVSQCLVFR</sequence>